<dbReference type="OrthoDB" id="9804819at2"/>
<evidence type="ECO:0000313" key="4">
    <source>
        <dbReference type="EMBL" id="BBI35419.1"/>
    </source>
</evidence>
<dbReference type="SMART" id="SM00382">
    <property type="entry name" value="AAA"/>
    <property type="match status" value="1"/>
</dbReference>
<gene>
    <name evidence="4" type="ORF">KCTCHS21_48180</name>
</gene>
<dbReference type="KEGG" id="cohn:KCTCHS21_48180"/>
<organism evidence="4 5">
    <name type="scientific">Cohnella abietis</name>
    <dbReference type="NCBI Taxonomy" id="2507935"/>
    <lineage>
        <taxon>Bacteria</taxon>
        <taxon>Bacillati</taxon>
        <taxon>Bacillota</taxon>
        <taxon>Bacilli</taxon>
        <taxon>Bacillales</taxon>
        <taxon>Paenibacillaceae</taxon>
        <taxon>Cohnella</taxon>
    </lineage>
</organism>
<dbReference type="InterPro" id="IPR003439">
    <property type="entry name" value="ABC_transporter-like_ATP-bd"/>
</dbReference>
<dbReference type="EMBL" id="AP019400">
    <property type="protein sequence ID" value="BBI35419.1"/>
    <property type="molecule type" value="Genomic_DNA"/>
</dbReference>
<dbReference type="GO" id="GO:0016887">
    <property type="term" value="F:ATP hydrolysis activity"/>
    <property type="evidence" value="ECO:0007669"/>
    <property type="project" value="InterPro"/>
</dbReference>
<reference evidence="4 5" key="1">
    <citation type="submission" date="2019-01" db="EMBL/GenBank/DDBJ databases">
        <title>Complete genome sequence of Cohnella hallensis HS21 isolated from Korean fir (Abies koreana) rhizospheric soil.</title>
        <authorList>
            <person name="Jiang L."/>
            <person name="Kang S.W."/>
            <person name="Kim S."/>
            <person name="Jung J."/>
            <person name="Kim C.Y."/>
            <person name="Kim D.H."/>
            <person name="Kim S.W."/>
            <person name="Lee J."/>
        </authorList>
    </citation>
    <scope>NUCLEOTIDE SEQUENCE [LARGE SCALE GENOMIC DNA]</scope>
    <source>
        <strain evidence="4 5">HS21</strain>
    </source>
</reference>
<keyword evidence="5" id="KW-1185">Reference proteome</keyword>
<dbReference type="InterPro" id="IPR003593">
    <property type="entry name" value="AAA+_ATPase"/>
</dbReference>
<dbReference type="PANTHER" id="PTHR43158:SF1">
    <property type="entry name" value="ABC TRANSPORTER, ATP-BINDING PROTEIN"/>
    <property type="match status" value="1"/>
</dbReference>
<evidence type="ECO:0000259" key="3">
    <source>
        <dbReference type="PROSITE" id="PS50893"/>
    </source>
</evidence>
<dbReference type="CDD" id="cd03230">
    <property type="entry name" value="ABC_DR_subfamily_A"/>
    <property type="match status" value="1"/>
</dbReference>
<evidence type="ECO:0000313" key="5">
    <source>
        <dbReference type="Proteomes" id="UP000289856"/>
    </source>
</evidence>
<dbReference type="Proteomes" id="UP000289856">
    <property type="component" value="Chromosome"/>
</dbReference>
<keyword evidence="1" id="KW-0547">Nucleotide-binding</keyword>
<dbReference type="SUPFAM" id="SSF52540">
    <property type="entry name" value="P-loop containing nucleoside triphosphate hydrolases"/>
    <property type="match status" value="1"/>
</dbReference>
<dbReference type="PROSITE" id="PS50893">
    <property type="entry name" value="ABC_TRANSPORTER_2"/>
    <property type="match status" value="1"/>
</dbReference>
<dbReference type="Pfam" id="PF00005">
    <property type="entry name" value="ABC_tran"/>
    <property type="match status" value="1"/>
</dbReference>
<dbReference type="Gene3D" id="3.40.50.300">
    <property type="entry name" value="P-loop containing nucleotide triphosphate hydrolases"/>
    <property type="match status" value="1"/>
</dbReference>
<proteinExistence type="predicted"/>
<dbReference type="InterPro" id="IPR027417">
    <property type="entry name" value="P-loop_NTPase"/>
</dbReference>
<sequence length="245" mass="26745">MDNSNYSNETFSSGKDNAIDCRDVCLKAKKKKILDQVSFGVPRGSITGLLGPNGAGKSSLLRMIAGLSTPDSGSIHVLGEPAGEAVLGKLSLLPDRGNLPGWLTAGKWLSFAQSLYPDWNDTRAEQLIVSLKINLESRISVMSRGEEARLQLLTCLARSAPLVILDEPFTGVDMISREQISSTVVSELADGERTFLIATHDIREMELLFDRLVLIKDGQVQSVADVEQLRRAGKSVESHYREVFA</sequence>
<dbReference type="AlphaFoldDB" id="A0A3T1DBF2"/>
<keyword evidence="2" id="KW-0067">ATP-binding</keyword>
<evidence type="ECO:0000256" key="1">
    <source>
        <dbReference type="ARBA" id="ARBA00022741"/>
    </source>
</evidence>
<protein>
    <submittedName>
        <fullName evidence="4">ABC transporter</fullName>
    </submittedName>
</protein>
<accession>A0A3T1DBF2</accession>
<evidence type="ECO:0000256" key="2">
    <source>
        <dbReference type="ARBA" id="ARBA00022840"/>
    </source>
</evidence>
<dbReference type="PANTHER" id="PTHR43158">
    <property type="entry name" value="SKFA PEPTIDE EXPORT ATP-BINDING PROTEIN SKFE"/>
    <property type="match status" value="1"/>
</dbReference>
<dbReference type="RefSeq" id="WP_130614061.1">
    <property type="nucleotide sequence ID" value="NZ_AP019400.1"/>
</dbReference>
<feature type="domain" description="ABC transporter" evidence="3">
    <location>
        <begin position="19"/>
        <end position="242"/>
    </location>
</feature>
<name>A0A3T1DBF2_9BACL</name>
<dbReference type="GO" id="GO:0005524">
    <property type="term" value="F:ATP binding"/>
    <property type="evidence" value="ECO:0007669"/>
    <property type="project" value="UniProtKB-KW"/>
</dbReference>